<protein>
    <submittedName>
        <fullName evidence="1">Uncharacterized protein</fullName>
    </submittedName>
</protein>
<accession>A0A1L9PTR7</accession>
<dbReference type="Proteomes" id="UP000184073">
    <property type="component" value="Unassembled WGS sequence"/>
</dbReference>
<organism evidence="1 2">
    <name type="scientific">Aspergillus versicolor CBS 583.65</name>
    <dbReference type="NCBI Taxonomy" id="1036611"/>
    <lineage>
        <taxon>Eukaryota</taxon>
        <taxon>Fungi</taxon>
        <taxon>Dikarya</taxon>
        <taxon>Ascomycota</taxon>
        <taxon>Pezizomycotina</taxon>
        <taxon>Eurotiomycetes</taxon>
        <taxon>Eurotiomycetidae</taxon>
        <taxon>Eurotiales</taxon>
        <taxon>Aspergillaceae</taxon>
        <taxon>Aspergillus</taxon>
        <taxon>Aspergillus subgen. Nidulantes</taxon>
    </lineage>
</organism>
<gene>
    <name evidence="1" type="ORF">ASPVEDRAFT_44496</name>
</gene>
<dbReference type="AlphaFoldDB" id="A0A1L9PTR7"/>
<evidence type="ECO:0000313" key="2">
    <source>
        <dbReference type="Proteomes" id="UP000184073"/>
    </source>
</evidence>
<sequence length="68" mass="7431">MPKGRAGQISRRKIGQQLGRSLDLEESIPAVPKSRDLGAYLENVTSVLITRRSMESMHLASGILTLPV</sequence>
<dbReference type="VEuPathDB" id="FungiDB:ASPVEDRAFT_44496"/>
<keyword evidence="2" id="KW-1185">Reference proteome</keyword>
<reference evidence="2" key="1">
    <citation type="journal article" date="2017" name="Genome Biol.">
        <title>Comparative genomics reveals high biological diversity and specific adaptations in the industrially and medically important fungal genus Aspergillus.</title>
        <authorList>
            <person name="de Vries R.P."/>
            <person name="Riley R."/>
            <person name="Wiebenga A."/>
            <person name="Aguilar-Osorio G."/>
            <person name="Amillis S."/>
            <person name="Uchima C.A."/>
            <person name="Anderluh G."/>
            <person name="Asadollahi M."/>
            <person name="Askin M."/>
            <person name="Barry K."/>
            <person name="Battaglia E."/>
            <person name="Bayram O."/>
            <person name="Benocci T."/>
            <person name="Braus-Stromeyer S.A."/>
            <person name="Caldana C."/>
            <person name="Canovas D."/>
            <person name="Cerqueira G.C."/>
            <person name="Chen F."/>
            <person name="Chen W."/>
            <person name="Choi C."/>
            <person name="Clum A."/>
            <person name="Dos Santos R.A."/>
            <person name="Damasio A.R."/>
            <person name="Diallinas G."/>
            <person name="Emri T."/>
            <person name="Fekete E."/>
            <person name="Flipphi M."/>
            <person name="Freyberg S."/>
            <person name="Gallo A."/>
            <person name="Gournas C."/>
            <person name="Habgood R."/>
            <person name="Hainaut M."/>
            <person name="Harispe M.L."/>
            <person name="Henrissat B."/>
            <person name="Hilden K.S."/>
            <person name="Hope R."/>
            <person name="Hossain A."/>
            <person name="Karabika E."/>
            <person name="Karaffa L."/>
            <person name="Karanyi Z."/>
            <person name="Krasevec N."/>
            <person name="Kuo A."/>
            <person name="Kusch H."/>
            <person name="LaButti K."/>
            <person name="Lagendijk E.L."/>
            <person name="Lapidus A."/>
            <person name="Levasseur A."/>
            <person name="Lindquist E."/>
            <person name="Lipzen A."/>
            <person name="Logrieco A.F."/>
            <person name="MacCabe A."/>
            <person name="Maekelae M.R."/>
            <person name="Malavazi I."/>
            <person name="Melin P."/>
            <person name="Meyer V."/>
            <person name="Mielnichuk N."/>
            <person name="Miskei M."/>
            <person name="Molnar A.P."/>
            <person name="Mule G."/>
            <person name="Ngan C.Y."/>
            <person name="Orejas M."/>
            <person name="Orosz E."/>
            <person name="Ouedraogo J.P."/>
            <person name="Overkamp K.M."/>
            <person name="Park H.-S."/>
            <person name="Perrone G."/>
            <person name="Piumi F."/>
            <person name="Punt P.J."/>
            <person name="Ram A.F."/>
            <person name="Ramon A."/>
            <person name="Rauscher S."/>
            <person name="Record E."/>
            <person name="Riano-Pachon D.M."/>
            <person name="Robert V."/>
            <person name="Roehrig J."/>
            <person name="Ruller R."/>
            <person name="Salamov A."/>
            <person name="Salih N.S."/>
            <person name="Samson R.A."/>
            <person name="Sandor E."/>
            <person name="Sanguinetti M."/>
            <person name="Schuetze T."/>
            <person name="Sepcic K."/>
            <person name="Shelest E."/>
            <person name="Sherlock G."/>
            <person name="Sophianopoulou V."/>
            <person name="Squina F.M."/>
            <person name="Sun H."/>
            <person name="Susca A."/>
            <person name="Todd R.B."/>
            <person name="Tsang A."/>
            <person name="Unkles S.E."/>
            <person name="van de Wiele N."/>
            <person name="van Rossen-Uffink D."/>
            <person name="Oliveira J.V."/>
            <person name="Vesth T.C."/>
            <person name="Visser J."/>
            <person name="Yu J.-H."/>
            <person name="Zhou M."/>
            <person name="Andersen M.R."/>
            <person name="Archer D.B."/>
            <person name="Baker S.E."/>
            <person name="Benoit I."/>
            <person name="Brakhage A.A."/>
            <person name="Braus G.H."/>
            <person name="Fischer R."/>
            <person name="Frisvad J.C."/>
            <person name="Goldman G.H."/>
            <person name="Houbraken J."/>
            <person name="Oakley B."/>
            <person name="Pocsi I."/>
            <person name="Scazzocchio C."/>
            <person name="Seiboth B."/>
            <person name="vanKuyk P.A."/>
            <person name="Wortman J."/>
            <person name="Dyer P.S."/>
            <person name="Grigoriev I.V."/>
        </authorList>
    </citation>
    <scope>NUCLEOTIDE SEQUENCE [LARGE SCALE GENOMIC DNA]</scope>
    <source>
        <strain evidence="2">CBS 583.65</strain>
    </source>
</reference>
<dbReference type="GeneID" id="63728571"/>
<dbReference type="RefSeq" id="XP_040670722.1">
    <property type="nucleotide sequence ID" value="XM_040813060.1"/>
</dbReference>
<evidence type="ECO:0000313" key="1">
    <source>
        <dbReference type="EMBL" id="OJJ04960.1"/>
    </source>
</evidence>
<name>A0A1L9PTR7_ASPVE</name>
<proteinExistence type="predicted"/>
<dbReference type="EMBL" id="KV878132">
    <property type="protein sequence ID" value="OJJ04960.1"/>
    <property type="molecule type" value="Genomic_DNA"/>
</dbReference>